<dbReference type="AlphaFoldDB" id="A0A2B7ZG26"/>
<evidence type="ECO:0000313" key="2">
    <source>
        <dbReference type="Proteomes" id="UP000226031"/>
    </source>
</evidence>
<reference evidence="1 2" key="1">
    <citation type="submission" date="2017-10" db="EMBL/GenBank/DDBJ databases">
        <title>Comparative genomics in systemic dimorphic fungi from Ajellomycetaceae.</title>
        <authorList>
            <person name="Munoz J.F."/>
            <person name="Mcewen J.G."/>
            <person name="Clay O.K."/>
            <person name="Cuomo C.A."/>
        </authorList>
    </citation>
    <scope>NUCLEOTIDE SEQUENCE [LARGE SCALE GENOMIC DNA]</scope>
    <source>
        <strain evidence="1 2">UAMH4076</strain>
    </source>
</reference>
<dbReference type="STRING" id="73230.A0A2B7ZG26"/>
<dbReference type="VEuPathDB" id="FungiDB:EMCG_08018"/>
<dbReference type="EMBL" id="PDND01000089">
    <property type="protein sequence ID" value="PGH32555.1"/>
    <property type="molecule type" value="Genomic_DNA"/>
</dbReference>
<gene>
    <name evidence="1" type="ORF">GX50_04660</name>
</gene>
<sequence length="197" mass="21876">MRCLSPCFKLLPLKLDSSEQQSPKQPSPTSQTIHLLLSLSPTLTSSNLSTPLYLKKAISYARHGGTVIFAGQFSNFVQRDELNQFFRSHWDLPWEFGDYQRTTVYINPHARLVNKVRFPAAYSQKAAFLKNVPADAALHLPTEDLVTESLGFPSRPVTDRTHMPVAFAAVGEGSLGYVGDTNTEEASYAVIVAMCRL</sequence>
<evidence type="ECO:0000313" key="1">
    <source>
        <dbReference type="EMBL" id="PGH32555.1"/>
    </source>
</evidence>
<protein>
    <submittedName>
        <fullName evidence="1">Uncharacterized protein</fullName>
    </submittedName>
</protein>
<proteinExistence type="predicted"/>
<keyword evidence="2" id="KW-1185">Reference proteome</keyword>
<name>A0A2B7ZG26_9EURO</name>
<organism evidence="1 2">
    <name type="scientific">[Emmonsia] crescens</name>
    <dbReference type="NCBI Taxonomy" id="73230"/>
    <lineage>
        <taxon>Eukaryota</taxon>
        <taxon>Fungi</taxon>
        <taxon>Dikarya</taxon>
        <taxon>Ascomycota</taxon>
        <taxon>Pezizomycotina</taxon>
        <taxon>Eurotiomycetes</taxon>
        <taxon>Eurotiomycetidae</taxon>
        <taxon>Onygenales</taxon>
        <taxon>Ajellomycetaceae</taxon>
        <taxon>Emergomyces</taxon>
    </lineage>
</organism>
<accession>A0A2B7ZG26</accession>
<comment type="caution">
    <text evidence="1">The sequence shown here is derived from an EMBL/GenBank/DDBJ whole genome shotgun (WGS) entry which is preliminary data.</text>
</comment>
<dbReference type="Proteomes" id="UP000226031">
    <property type="component" value="Unassembled WGS sequence"/>
</dbReference>